<keyword evidence="10" id="KW-0503">Monooxygenase</keyword>
<sequence>MANQPTEVAVIGAGMVGAAIALGLAQNGFQVSVIEHAPPAEFDPASPPDVRISAISAASVALLKQLGVWDDILGMRAHAWRRLETWEWEASHVAFDASELKLPELGFMVENQVLQRALWQALAQHPCVTLHCPAALTRMHRRNDIHELTFEDGTLLETKLLIGADGANSRIREWAGIGIHAWNYQQSCLLISVRCATDPGDSTWQQFTPDGPRAFLPLYDNWASLVWYDKPARIRQLQSMSMEQLGREIALHFPRRVGNVTPQACGAFQLTRRHALRYAQPGLALVGDAAHTIHPLAGQGVNLGYRDVDALLDVLVRARSHGEPWSSYEVLRRYQMRRQGDNFLMQSGMDLFYAGFSNDLPPVKLLRNLGLMAAERAGVLKRQALKYALGL</sequence>
<dbReference type="UniPathway" id="UPA00232"/>
<proteinExistence type="inferred from homology"/>
<reference evidence="13 14" key="1">
    <citation type="submission" date="2018-10" db="EMBL/GenBank/DDBJ databases">
        <title>Transmission dynamics of multidrug resistant bacteria on intensive care unit surfaces.</title>
        <authorList>
            <person name="D'Souza A.W."/>
            <person name="Potter R.F."/>
            <person name="Wallace M."/>
            <person name="Shupe A."/>
            <person name="Patel S."/>
            <person name="Sun S."/>
            <person name="Gul D."/>
            <person name="Kwon J.H."/>
            <person name="Andleeb S."/>
            <person name="Burnham C.-A.D."/>
            <person name="Dantas G."/>
        </authorList>
    </citation>
    <scope>NUCLEOTIDE SEQUENCE [LARGE SCALE GENOMIC DNA]</scope>
    <source>
        <strain evidence="13 14">AS_373</strain>
    </source>
</reference>
<dbReference type="Proteomes" id="UP000275331">
    <property type="component" value="Unassembled WGS sequence"/>
</dbReference>
<dbReference type="NCBIfam" id="NF005951">
    <property type="entry name" value="PRK08020.1"/>
    <property type="match status" value="1"/>
</dbReference>
<keyword evidence="7" id="KW-0831">Ubiquinone biosynthesis</keyword>
<comment type="subunit">
    <text evidence="11">Component of the Ubi complex metabolon, which regroups five ubiquinone biosynthesis proteins (UbiE, UbiF, UbiG, UbiH and UbiI) and two accessory factors (UbiK and the lipid-binding protein UbiJ).</text>
</comment>
<protein>
    <submittedName>
        <fullName evidence="13">2-octaprenyl-3-methyl-6-methoxy-1,4-benzoquinol hydroxylase</fullName>
    </submittedName>
</protein>
<dbReference type="NCBIfam" id="TIGR01988">
    <property type="entry name" value="Ubi-OHases"/>
    <property type="match status" value="1"/>
</dbReference>
<dbReference type="PANTHER" id="PTHR43876:SF10">
    <property type="entry name" value="3-DEMETHOXYUBIQUINOL 3-HYDROXYLASE"/>
    <property type="match status" value="1"/>
</dbReference>
<dbReference type="PROSITE" id="PS01304">
    <property type="entry name" value="UBIH"/>
    <property type="match status" value="1"/>
</dbReference>
<evidence type="ECO:0000256" key="1">
    <source>
        <dbReference type="ARBA" id="ARBA00001974"/>
    </source>
</evidence>
<comment type="caution">
    <text evidence="13">The sequence shown here is derived from an EMBL/GenBank/DDBJ whole genome shotgun (WGS) entry which is preliminary data.</text>
</comment>
<dbReference type="OrthoDB" id="9769565at2"/>
<dbReference type="GO" id="GO:0005737">
    <property type="term" value="C:cytoplasm"/>
    <property type="evidence" value="ECO:0007669"/>
    <property type="project" value="UniProtKB-SubCell"/>
</dbReference>
<evidence type="ECO:0000259" key="12">
    <source>
        <dbReference type="Pfam" id="PF01494"/>
    </source>
</evidence>
<dbReference type="InterPro" id="IPR010971">
    <property type="entry name" value="UbiH/COQ6"/>
</dbReference>
<dbReference type="InterPro" id="IPR051205">
    <property type="entry name" value="UbiH/COQ6_monooxygenase"/>
</dbReference>
<evidence type="ECO:0000256" key="2">
    <source>
        <dbReference type="ARBA" id="ARBA00004496"/>
    </source>
</evidence>
<dbReference type="EMBL" id="RHXB01000013">
    <property type="protein sequence ID" value="RSE23445.1"/>
    <property type="molecule type" value="Genomic_DNA"/>
</dbReference>
<keyword evidence="5" id="KW-0963">Cytoplasm</keyword>
<keyword evidence="8" id="KW-0274">FAD</keyword>
<dbReference type="InterPro" id="IPR036188">
    <property type="entry name" value="FAD/NAD-bd_sf"/>
</dbReference>
<dbReference type="SUPFAM" id="SSF51905">
    <property type="entry name" value="FAD/NAD(P)-binding domain"/>
    <property type="match status" value="1"/>
</dbReference>
<dbReference type="Pfam" id="PF01494">
    <property type="entry name" value="FAD_binding_3"/>
    <property type="match status" value="1"/>
</dbReference>
<dbReference type="GO" id="GO:0110142">
    <property type="term" value="C:ubiquinone biosynthesis complex"/>
    <property type="evidence" value="ECO:0007669"/>
    <property type="project" value="UniProtKB-ARBA"/>
</dbReference>
<dbReference type="GO" id="GO:0008682">
    <property type="term" value="F:3-demethoxyubiquinol 3-hydroxylase activity"/>
    <property type="evidence" value="ECO:0007669"/>
    <property type="project" value="TreeGrafter"/>
</dbReference>
<comment type="pathway">
    <text evidence="3">Cofactor biosynthesis; ubiquinone biosynthesis.</text>
</comment>
<comment type="subcellular location">
    <subcellularLocation>
        <location evidence="2">Cytoplasm</location>
    </subcellularLocation>
</comment>
<dbReference type="GO" id="GO:0071949">
    <property type="term" value="F:FAD binding"/>
    <property type="evidence" value="ECO:0007669"/>
    <property type="project" value="InterPro"/>
</dbReference>
<keyword evidence="6" id="KW-0285">Flavoprotein</keyword>
<dbReference type="RefSeq" id="WP_125294547.1">
    <property type="nucleotide sequence ID" value="NZ_JAPTZM010000006.1"/>
</dbReference>
<name>A0A3R9FRB9_9ENTR</name>
<evidence type="ECO:0000313" key="14">
    <source>
        <dbReference type="Proteomes" id="UP000275331"/>
    </source>
</evidence>
<evidence type="ECO:0000313" key="13">
    <source>
        <dbReference type="EMBL" id="RSE23445.1"/>
    </source>
</evidence>
<dbReference type="FunFam" id="3.50.50.60:FF:000048">
    <property type="entry name" value="2-octaprenyl-3-methyl-6-methoxy-1,4-benzoquinol hydroxylase"/>
    <property type="match status" value="1"/>
</dbReference>
<evidence type="ECO:0000256" key="6">
    <source>
        <dbReference type="ARBA" id="ARBA00022630"/>
    </source>
</evidence>
<dbReference type="AlphaFoldDB" id="A0A3R9FRB9"/>
<feature type="domain" description="FAD-binding" evidence="12">
    <location>
        <begin position="6"/>
        <end position="318"/>
    </location>
</feature>
<organism evidence="13 14">
    <name type="scientific">Atlantibacter subterraneus</name>
    <dbReference type="NCBI Taxonomy" id="255519"/>
    <lineage>
        <taxon>Bacteria</taxon>
        <taxon>Pseudomonadati</taxon>
        <taxon>Pseudomonadota</taxon>
        <taxon>Gammaproteobacteria</taxon>
        <taxon>Enterobacterales</taxon>
        <taxon>Enterobacteriaceae</taxon>
        <taxon>Atlantibacter</taxon>
    </lineage>
</organism>
<accession>A0A3R9FRB9</accession>
<keyword evidence="9" id="KW-0560">Oxidoreductase</keyword>
<evidence type="ECO:0000256" key="5">
    <source>
        <dbReference type="ARBA" id="ARBA00022490"/>
    </source>
</evidence>
<comment type="similarity">
    <text evidence="4">Belongs to the UbiH/COQ6 family.</text>
</comment>
<evidence type="ECO:0000256" key="3">
    <source>
        <dbReference type="ARBA" id="ARBA00004749"/>
    </source>
</evidence>
<evidence type="ECO:0000256" key="11">
    <source>
        <dbReference type="ARBA" id="ARBA00065734"/>
    </source>
</evidence>
<evidence type="ECO:0000256" key="10">
    <source>
        <dbReference type="ARBA" id="ARBA00023033"/>
    </source>
</evidence>
<comment type="cofactor">
    <cofactor evidence="1">
        <name>FAD</name>
        <dbReference type="ChEBI" id="CHEBI:57692"/>
    </cofactor>
</comment>
<evidence type="ECO:0000256" key="7">
    <source>
        <dbReference type="ARBA" id="ARBA00022688"/>
    </source>
</evidence>
<dbReference type="PANTHER" id="PTHR43876">
    <property type="entry name" value="UBIQUINONE BIOSYNTHESIS MONOOXYGENASE COQ6, MITOCHONDRIAL"/>
    <property type="match status" value="1"/>
</dbReference>
<evidence type="ECO:0000256" key="4">
    <source>
        <dbReference type="ARBA" id="ARBA00005349"/>
    </source>
</evidence>
<dbReference type="Gene3D" id="3.50.50.60">
    <property type="entry name" value="FAD/NAD(P)-binding domain"/>
    <property type="match status" value="2"/>
</dbReference>
<dbReference type="InterPro" id="IPR018168">
    <property type="entry name" value="Ubi_Hdrlase_CS"/>
</dbReference>
<gene>
    <name evidence="13" type="ORF">EGT71_17775</name>
</gene>
<dbReference type="FunFam" id="3.50.50.60:FF:000021">
    <property type="entry name" value="Ubiquinone biosynthesis monooxygenase COQ6"/>
    <property type="match status" value="1"/>
</dbReference>
<dbReference type="PRINTS" id="PR00420">
    <property type="entry name" value="RNGMNOXGNASE"/>
</dbReference>
<evidence type="ECO:0000256" key="9">
    <source>
        <dbReference type="ARBA" id="ARBA00023002"/>
    </source>
</evidence>
<dbReference type="InterPro" id="IPR002938">
    <property type="entry name" value="FAD-bd"/>
</dbReference>
<evidence type="ECO:0000256" key="8">
    <source>
        <dbReference type="ARBA" id="ARBA00022827"/>
    </source>
</evidence>
<dbReference type="GO" id="GO:0006744">
    <property type="term" value="P:ubiquinone biosynthetic process"/>
    <property type="evidence" value="ECO:0007669"/>
    <property type="project" value="UniProtKB-UniPathway"/>
</dbReference>